<evidence type="ECO:0000313" key="2">
    <source>
        <dbReference type="Proteomes" id="UP000825228"/>
    </source>
</evidence>
<proteinExistence type="predicted"/>
<evidence type="ECO:0000313" key="1">
    <source>
        <dbReference type="EMBL" id="MBY6366928.1"/>
    </source>
</evidence>
<gene>
    <name evidence="1" type="ORF">HQ603_09190</name>
</gene>
<protein>
    <submittedName>
        <fullName evidence="1">Uncharacterized protein</fullName>
    </submittedName>
</protein>
<accession>A0ABS7P3G9</accession>
<dbReference type="RefSeq" id="WP_222684244.1">
    <property type="nucleotide sequence ID" value="NZ_JABUBT010000011.1"/>
</dbReference>
<dbReference type="Proteomes" id="UP000825228">
    <property type="component" value="Unassembled WGS sequence"/>
</dbReference>
<keyword evidence="2" id="KW-1185">Reference proteome</keyword>
<sequence>MAATQARMTARARARAAQQKVLADRKRRDEANIVTLTTFFAAAEQIDAARLTMARALDEIRAREGTLSAAATLTGIPLGEARKLVALLSADPDTSFRNHDSDAAAYVN</sequence>
<organism evidence="1 2">
    <name type="scientific">Rhodococcoides corynebacterioides</name>
    <dbReference type="NCBI Taxonomy" id="53972"/>
    <lineage>
        <taxon>Bacteria</taxon>
        <taxon>Bacillati</taxon>
        <taxon>Actinomycetota</taxon>
        <taxon>Actinomycetes</taxon>
        <taxon>Mycobacteriales</taxon>
        <taxon>Nocardiaceae</taxon>
        <taxon>Rhodococcoides</taxon>
    </lineage>
</organism>
<reference evidence="1 2" key="1">
    <citation type="submission" date="2020-06" db="EMBL/GenBank/DDBJ databases">
        <title>Taxonomy, biology and ecology of Rhodococcus bacteria occurring in California pistachio and other woody hosts as revealed by genome sequence analyses.</title>
        <authorList>
            <person name="Gai Y."/>
            <person name="Riely B."/>
        </authorList>
    </citation>
    <scope>NUCLEOTIDE SEQUENCE [LARGE SCALE GENOMIC DNA]</scope>
    <source>
        <strain evidence="1 2">BP-281</strain>
    </source>
</reference>
<dbReference type="EMBL" id="JABUBU010000005">
    <property type="protein sequence ID" value="MBY6366928.1"/>
    <property type="molecule type" value="Genomic_DNA"/>
</dbReference>
<comment type="caution">
    <text evidence="1">The sequence shown here is derived from an EMBL/GenBank/DDBJ whole genome shotgun (WGS) entry which is preliminary data.</text>
</comment>
<name>A0ABS7P3G9_9NOCA</name>